<keyword evidence="3" id="KW-1185">Reference proteome</keyword>
<evidence type="ECO:0000313" key="2">
    <source>
        <dbReference type="EMBL" id="MBA2227108.1"/>
    </source>
</evidence>
<sequence>MRASTVFALALALLIGLGAVAVAKYAGLFDRKVAQEPPPPPPLKVLVAKQNMFEGTTVMADQVMVRELDPSEAEVLKARLGENWRSKLLPPMPAAAALRVLKRNVLADQVLLQDYFEELALPEEISRRLEPGTRAVNVQVPKSRAVGGQLRVGEYVDVFLTTEVTIGDQQELRTACIARSCKIVMKRNTPWTVLMMDPDDKPLNFTLQTNPYRAALIEYASTRGQLSLLPASPPPKLPPGVFSDPSSPEYAQEDQRVEKIVKGTMAVSDADLMRIFNIQPPPPRGLPPGATVIHHLTGVKDAGYTIIPHGGAYHPATLPGAVPPNPNGNYNRDAVPPPYTPVYPAGGSRDSMGRVSSLPAAAASAPISFRLPSATGEKCKTCEEARRAAQARQ</sequence>
<proteinExistence type="predicted"/>
<evidence type="ECO:0000313" key="3">
    <source>
        <dbReference type="Proteomes" id="UP000542342"/>
    </source>
</evidence>
<name>A0A7V9ACK2_9BACT</name>
<accession>A0A7V9ACK2</accession>
<comment type="caution">
    <text evidence="2">The sequence shown here is derived from an EMBL/GenBank/DDBJ whole genome shotgun (WGS) entry which is preliminary data.</text>
</comment>
<reference evidence="2 3" key="1">
    <citation type="submission" date="2020-07" db="EMBL/GenBank/DDBJ databases">
        <title>Thermogemmata thermophila gen. nov., sp. nov., a novel moderate thermophilic planctomycete from a Kamchatka hot spring.</title>
        <authorList>
            <person name="Elcheninov A.G."/>
            <person name="Podosokorskaya O.A."/>
            <person name="Kovaleva O.L."/>
            <person name="Novikov A."/>
            <person name="Bonch-Osmolovskaya E.A."/>
            <person name="Toshchakov S.V."/>
            <person name="Kublanov I.V."/>
        </authorList>
    </citation>
    <scope>NUCLEOTIDE SEQUENCE [LARGE SCALE GENOMIC DNA]</scope>
    <source>
        <strain evidence="2 3">2918</strain>
    </source>
</reference>
<dbReference type="Proteomes" id="UP000542342">
    <property type="component" value="Unassembled WGS sequence"/>
</dbReference>
<dbReference type="RefSeq" id="WP_194538884.1">
    <property type="nucleotide sequence ID" value="NZ_JACEFB010000010.1"/>
</dbReference>
<protein>
    <recommendedName>
        <fullName evidence="1">Flp pilus assembly protein RcpC/CpaB domain-containing protein</fullName>
    </recommendedName>
</protein>
<dbReference type="AlphaFoldDB" id="A0A7V9ACK2"/>
<evidence type="ECO:0000259" key="1">
    <source>
        <dbReference type="Pfam" id="PF16976"/>
    </source>
</evidence>
<feature type="domain" description="Flp pilus assembly protein RcpC/CpaB" evidence="1">
    <location>
        <begin position="125"/>
        <end position="228"/>
    </location>
</feature>
<dbReference type="EMBL" id="JACEFB010000010">
    <property type="protein sequence ID" value="MBA2227108.1"/>
    <property type="molecule type" value="Genomic_DNA"/>
</dbReference>
<gene>
    <name evidence="2" type="ORF">H0921_13175</name>
</gene>
<dbReference type="InterPro" id="IPR031571">
    <property type="entry name" value="RcpC_dom"/>
</dbReference>
<dbReference type="Pfam" id="PF16976">
    <property type="entry name" value="RcpC"/>
    <property type="match status" value="1"/>
</dbReference>
<organism evidence="2 3">
    <name type="scientific">Thermogemmata fonticola</name>
    <dbReference type="NCBI Taxonomy" id="2755323"/>
    <lineage>
        <taxon>Bacteria</taxon>
        <taxon>Pseudomonadati</taxon>
        <taxon>Planctomycetota</taxon>
        <taxon>Planctomycetia</taxon>
        <taxon>Gemmatales</taxon>
        <taxon>Gemmataceae</taxon>
        <taxon>Thermogemmata</taxon>
    </lineage>
</organism>